<dbReference type="Gene3D" id="3.30.70.330">
    <property type="match status" value="1"/>
</dbReference>
<organism evidence="5 6">
    <name type="scientific">Salix dunnii</name>
    <dbReference type="NCBI Taxonomy" id="1413687"/>
    <lineage>
        <taxon>Eukaryota</taxon>
        <taxon>Viridiplantae</taxon>
        <taxon>Streptophyta</taxon>
        <taxon>Embryophyta</taxon>
        <taxon>Tracheophyta</taxon>
        <taxon>Spermatophyta</taxon>
        <taxon>Magnoliopsida</taxon>
        <taxon>eudicotyledons</taxon>
        <taxon>Gunneridae</taxon>
        <taxon>Pentapetalae</taxon>
        <taxon>rosids</taxon>
        <taxon>fabids</taxon>
        <taxon>Malpighiales</taxon>
        <taxon>Salicaceae</taxon>
        <taxon>Saliceae</taxon>
        <taxon>Salix</taxon>
    </lineage>
</organism>
<dbReference type="FunFam" id="2.30.30.490:FF:000017">
    <property type="entry name" value="Bromo-adjacent homology (BAH) domain-containing protein"/>
    <property type="match status" value="1"/>
</dbReference>
<name>A0A835J7E6_9ROSI</name>
<dbReference type="Proteomes" id="UP000657918">
    <property type="component" value="Unassembled WGS sequence"/>
</dbReference>
<keyword evidence="1" id="KW-0694">RNA-binding</keyword>
<dbReference type="SMART" id="SM00439">
    <property type="entry name" value="BAH"/>
    <property type="match status" value="1"/>
</dbReference>
<comment type="caution">
    <text evidence="5">The sequence shown here is derived from an EMBL/GenBank/DDBJ whole genome shotgun (WGS) entry which is preliminary data.</text>
</comment>
<proteinExistence type="predicted"/>
<evidence type="ECO:0000259" key="3">
    <source>
        <dbReference type="PROSITE" id="PS50102"/>
    </source>
</evidence>
<dbReference type="PANTHER" id="PTHR47073:SF2">
    <property type="entry name" value="PROTEIN ANTI-SILENCING 1"/>
    <property type="match status" value="1"/>
</dbReference>
<keyword evidence="6" id="KW-1185">Reference proteome</keyword>
<evidence type="ECO:0000256" key="2">
    <source>
        <dbReference type="SAM" id="MobiDB-lite"/>
    </source>
</evidence>
<dbReference type="Pfam" id="PF01426">
    <property type="entry name" value="BAH"/>
    <property type="match status" value="1"/>
</dbReference>
<reference evidence="5 6" key="1">
    <citation type="submission" date="2020-10" db="EMBL/GenBank/DDBJ databases">
        <title>Plant Genome Project.</title>
        <authorList>
            <person name="Zhang R.-G."/>
        </authorList>
    </citation>
    <scope>NUCLEOTIDE SEQUENCE [LARGE SCALE GENOMIC DNA]</scope>
    <source>
        <strain evidence="5">FAFU-HL-1</strain>
        <tissue evidence="5">Leaf</tissue>
    </source>
</reference>
<dbReference type="SUPFAM" id="SSF54928">
    <property type="entry name" value="RNA-binding domain, RBD"/>
    <property type="match status" value="1"/>
</dbReference>
<feature type="compositionally biased region" description="Basic and acidic residues" evidence="2">
    <location>
        <begin position="276"/>
        <end position="287"/>
    </location>
</feature>
<dbReference type="InterPro" id="IPR001025">
    <property type="entry name" value="BAH_dom"/>
</dbReference>
<dbReference type="InterPro" id="IPR043151">
    <property type="entry name" value="BAH_sf"/>
</dbReference>
<dbReference type="OrthoDB" id="1896853at2759"/>
<dbReference type="GO" id="GO:0003682">
    <property type="term" value="F:chromatin binding"/>
    <property type="evidence" value="ECO:0007669"/>
    <property type="project" value="InterPro"/>
</dbReference>
<dbReference type="PROSITE" id="PS50102">
    <property type="entry name" value="RRM"/>
    <property type="match status" value="1"/>
</dbReference>
<evidence type="ECO:0000259" key="4">
    <source>
        <dbReference type="PROSITE" id="PS51038"/>
    </source>
</evidence>
<evidence type="ECO:0008006" key="7">
    <source>
        <dbReference type="Google" id="ProtNLM"/>
    </source>
</evidence>
<feature type="compositionally biased region" description="Basic and acidic residues" evidence="2">
    <location>
        <begin position="322"/>
        <end position="331"/>
    </location>
</feature>
<sequence>MVEAEKVDSIEFKWGKKRGVGGKKKDVQFYESFFYDGVDYTLYDSVYMYKEGEIEPYIGKLIKIWENADKTKKVKVLWFFRPREISYYLGDEKTHRNELFLASGEGVGNTNVNPLEAIAGKCNVVCSSKDSRNPQPSDDELQEADFVFYRAFDVGNCRILDKIDEKIAGIEAKFLLNRVGDQNSSGAPKLDSNKKEASGNAVATDDTRILAKKESYLGDKAASSSGVQFDEVAKTNERQVLVEEKLKAAKAYGDLDDRSCKKAKLDNLTKASYDNKVKSTQKLRHDSNGNSKAVAQITPDSEDKLRPDLTKYPHETNNALSEKPKHDEKQANGKFSEASLRQPSEEGSETNYKIQEPIQRPETDRSKWFRGLPWEERMQTAHEQGTLVLLQNLDPSYTSAEVEDIIWQAFKQSCTAKMIQRTARSSPHYGQALVIFQNREVAEMAVAKLDEVCLMLSNGRPLVGSIAATCFPGKQSSFFGHLTISKLRIHKQREMVKVILALTLLAHTTGNVQKEAVSTSHCSQPNTLEYDMAMEWCLLQERSDLALRKLRQQQGQELRKLRATLKSK</sequence>
<dbReference type="EMBL" id="JADGMS010000018">
    <property type="protein sequence ID" value="KAF9662200.1"/>
    <property type="molecule type" value="Genomic_DNA"/>
</dbReference>
<dbReference type="PROSITE" id="PS51038">
    <property type="entry name" value="BAH"/>
    <property type="match status" value="1"/>
</dbReference>
<evidence type="ECO:0000256" key="1">
    <source>
        <dbReference type="PROSITE-ProRule" id="PRU00176"/>
    </source>
</evidence>
<dbReference type="Gene3D" id="2.30.30.490">
    <property type="match status" value="1"/>
</dbReference>
<dbReference type="InterPro" id="IPR035979">
    <property type="entry name" value="RBD_domain_sf"/>
</dbReference>
<protein>
    <recommendedName>
        <fullName evidence="7">BAH domain-containing protein</fullName>
    </recommendedName>
</protein>
<feature type="domain" description="RRM" evidence="3">
    <location>
        <begin position="386"/>
        <end position="469"/>
    </location>
</feature>
<dbReference type="AlphaFoldDB" id="A0A835J7E6"/>
<feature type="region of interest" description="Disordered" evidence="2">
    <location>
        <begin position="183"/>
        <end position="203"/>
    </location>
</feature>
<dbReference type="InterPro" id="IPR000504">
    <property type="entry name" value="RRM_dom"/>
</dbReference>
<evidence type="ECO:0000313" key="6">
    <source>
        <dbReference type="Proteomes" id="UP000657918"/>
    </source>
</evidence>
<feature type="region of interest" description="Disordered" evidence="2">
    <location>
        <begin position="276"/>
        <end position="352"/>
    </location>
</feature>
<feature type="compositionally biased region" description="Basic and acidic residues" evidence="2">
    <location>
        <begin position="301"/>
        <end position="314"/>
    </location>
</feature>
<dbReference type="GO" id="GO:0003723">
    <property type="term" value="F:RNA binding"/>
    <property type="evidence" value="ECO:0007669"/>
    <property type="project" value="UniProtKB-UniRule"/>
</dbReference>
<dbReference type="InterPro" id="IPR012677">
    <property type="entry name" value="Nucleotide-bd_a/b_plait_sf"/>
</dbReference>
<dbReference type="CDD" id="cd00590">
    <property type="entry name" value="RRM_SF"/>
    <property type="match status" value="1"/>
</dbReference>
<gene>
    <name evidence="5" type="ORF">SADUNF_Sadunf18G0028500</name>
</gene>
<feature type="domain" description="BAH" evidence="4">
    <location>
        <begin position="38"/>
        <end position="163"/>
    </location>
</feature>
<dbReference type="PANTHER" id="PTHR47073">
    <property type="entry name" value="PROTEIN ANTI-SILENCING 1"/>
    <property type="match status" value="1"/>
</dbReference>
<accession>A0A835J7E6</accession>
<evidence type="ECO:0000313" key="5">
    <source>
        <dbReference type="EMBL" id="KAF9662200.1"/>
    </source>
</evidence>